<proteinExistence type="predicted"/>
<evidence type="ECO:0000259" key="1">
    <source>
        <dbReference type="Pfam" id="PF12873"/>
    </source>
</evidence>
<dbReference type="AlphaFoldDB" id="A0A926I0X9"/>
<dbReference type="EMBL" id="JACRSQ010000003">
    <property type="protein sequence ID" value="MBC8542690.1"/>
    <property type="molecule type" value="Genomic_DNA"/>
</dbReference>
<protein>
    <submittedName>
        <fullName evidence="2">DUF3825 domain-containing protein</fullName>
    </submittedName>
</protein>
<dbReference type="RefSeq" id="WP_177715653.1">
    <property type="nucleotide sequence ID" value="NZ_JACRSQ010000003.1"/>
</dbReference>
<organism evidence="2 3">
    <name type="scientific">Bianquea renquensis</name>
    <dbReference type="NCBI Taxonomy" id="2763661"/>
    <lineage>
        <taxon>Bacteria</taxon>
        <taxon>Bacillati</taxon>
        <taxon>Bacillota</taxon>
        <taxon>Clostridia</taxon>
        <taxon>Eubacteriales</taxon>
        <taxon>Bianqueaceae</taxon>
        <taxon>Bianquea</taxon>
    </lineage>
</organism>
<dbReference type="Proteomes" id="UP000657006">
    <property type="component" value="Unassembled WGS sequence"/>
</dbReference>
<accession>A0A926I0X9</accession>
<sequence length="703" mass="80430">MITPEVKQRVYKLLTESFPFDEPQPFAKVALYLTKQGIKSSDYGYAKMKPFLSEMPEFLLIREILLGQNPQQEITLRRWKEAKDSAFASMVNIPNKTLEGYGLLIGKSKDEALSALSDAYARAKAEGRLTQTEDQQIFETDQARILLTPNRYVVTDSKPWHLSFTAKTGQIAESQGLQGQSVASLTQENKKDIYFALSEVLPKEETLHMAVVSKVMNDAGHSKEQYGFYKMKLLLQELGEFLSLEEAVMGGVPQTLVTLHAVPDWDQEGGRTVEPGAESVRLNGEPSLPHKMMGSVQLLPKTLAKLNLALTGVEAPPTQQVVQAVCAGYDKARATGTLRERNNAYLFSVDLRDKNGEPIYASIKRSDYGVYPWYLNFAGVSRSNPMRNPGKELERFAFLGSWSNFLEELERKALPEPWDFEDSQNKKYFILQKYIQYTFYRLQLEDKVCVAEDGSFAAFNTGLVTQHYDDLYACFEPSDESHKTKWRFLEFCTAAGRGVGKRLVDYFNPLPQPPSYFECKEDLLFDLEKELHTDYEHILLDNVARLPLEFLREECHGMRAALEVVDRIEEAGDWREKKLRYQELSDRIAETPRLFNRLRNRLEDAIEMARKQVRWNYKTAIPCFFPTRNVMSLMLPLSLQDDSRADAALVVERTRSGNYQGQTILTLQQAYLDGRLLCRPNSEWLDTRNISGAEDDVEEDEEE</sequence>
<feature type="domain" description="DUF3825" evidence="1">
    <location>
        <begin position="409"/>
        <end position="684"/>
    </location>
</feature>
<evidence type="ECO:0000313" key="3">
    <source>
        <dbReference type="Proteomes" id="UP000657006"/>
    </source>
</evidence>
<evidence type="ECO:0000313" key="2">
    <source>
        <dbReference type="EMBL" id="MBC8542690.1"/>
    </source>
</evidence>
<dbReference type="InterPro" id="IPR024437">
    <property type="entry name" value="DUF3825"/>
</dbReference>
<reference evidence="2" key="1">
    <citation type="submission" date="2020-08" db="EMBL/GenBank/DDBJ databases">
        <title>Genome public.</title>
        <authorList>
            <person name="Liu C."/>
            <person name="Sun Q."/>
        </authorList>
    </citation>
    <scope>NUCLEOTIDE SEQUENCE</scope>
    <source>
        <strain evidence="2">NSJ-32</strain>
    </source>
</reference>
<comment type="caution">
    <text evidence="2">The sequence shown here is derived from an EMBL/GenBank/DDBJ whole genome shotgun (WGS) entry which is preliminary data.</text>
</comment>
<dbReference type="Pfam" id="PF12873">
    <property type="entry name" value="DUF3825"/>
    <property type="match status" value="1"/>
</dbReference>
<name>A0A926I0X9_9FIRM</name>
<gene>
    <name evidence="2" type="ORF">H8730_03895</name>
</gene>
<keyword evidence="3" id="KW-1185">Reference proteome</keyword>